<comment type="caution">
    <text evidence="1">The sequence shown here is derived from an EMBL/GenBank/DDBJ whole genome shotgun (WGS) entry which is preliminary data.</text>
</comment>
<evidence type="ECO:0000313" key="2">
    <source>
        <dbReference type="Proteomes" id="UP000223445"/>
    </source>
</evidence>
<dbReference type="EMBL" id="NUPM01000012">
    <property type="protein sequence ID" value="PGZ02219.1"/>
    <property type="molecule type" value="Genomic_DNA"/>
</dbReference>
<dbReference type="RefSeq" id="WP_000012584.1">
    <property type="nucleotide sequence ID" value="NZ_NUPM01000012.1"/>
</dbReference>
<name>A0AB36V8E7_BACTU</name>
<dbReference type="Proteomes" id="UP000223445">
    <property type="component" value="Unassembled WGS sequence"/>
</dbReference>
<proteinExistence type="predicted"/>
<dbReference type="AlphaFoldDB" id="A0AB36V8E7"/>
<reference evidence="1 2" key="1">
    <citation type="submission" date="2017-09" db="EMBL/GenBank/DDBJ databases">
        <title>Large-scale bioinformatics analysis of Bacillus genomes uncovers conserved roles of natural products in bacterial physiology.</title>
        <authorList>
            <consortium name="Agbiome Team Llc"/>
            <person name="Bleich R.M."/>
            <person name="Grubbs K.J."/>
            <person name="Santa Maria K.C."/>
            <person name="Allen S.E."/>
            <person name="Farag S."/>
            <person name="Shank E.A."/>
            <person name="Bowers A."/>
        </authorList>
    </citation>
    <scope>NUCLEOTIDE SEQUENCE [LARGE SCALE GENOMIC DNA]</scope>
    <source>
        <strain evidence="1 2">AFS030179</strain>
    </source>
</reference>
<protein>
    <submittedName>
        <fullName evidence="1">Uncharacterized protein</fullName>
    </submittedName>
</protein>
<accession>A0AB36V8E7</accession>
<evidence type="ECO:0000313" key="1">
    <source>
        <dbReference type="EMBL" id="PGZ02219.1"/>
    </source>
</evidence>
<sequence length="175" mass="18639">MSGFGNIFDVKIGGTLGSIAEKTKHELQKISVKDVNDLAKRVEGNIRDVPSLKSIFENAQGELDKMKISFDRYAEISIDSWQQAMGTYIHMINLGDPIVPPDQLFAKILSGQYKKLALNSPAGTGAGPCGVLVSTGIILIGEIIKANGDKYKDTAEKLIVAAPVLGNSACAYLGG</sequence>
<organism evidence="1 2">
    <name type="scientific">Bacillus thuringiensis</name>
    <dbReference type="NCBI Taxonomy" id="1428"/>
    <lineage>
        <taxon>Bacteria</taxon>
        <taxon>Bacillati</taxon>
        <taxon>Bacillota</taxon>
        <taxon>Bacilli</taxon>
        <taxon>Bacillales</taxon>
        <taxon>Bacillaceae</taxon>
        <taxon>Bacillus</taxon>
        <taxon>Bacillus cereus group</taxon>
    </lineage>
</organism>
<gene>
    <name evidence="1" type="ORF">COE48_18175</name>
</gene>